<dbReference type="PROSITE" id="PS00455">
    <property type="entry name" value="AMP_BINDING"/>
    <property type="match status" value="1"/>
</dbReference>
<dbReference type="Pfam" id="PF13193">
    <property type="entry name" value="AMP-binding_C"/>
    <property type="match status" value="1"/>
</dbReference>
<keyword evidence="8" id="KW-1185">Reference proteome</keyword>
<dbReference type="PANTHER" id="PTHR43107">
    <property type="entry name" value="LONG-CHAIN FATTY ACID TRANSPORT PROTEIN"/>
    <property type="match status" value="1"/>
</dbReference>
<dbReference type="EC" id="6.2.1.-" evidence="7"/>
<dbReference type="GO" id="GO:0016874">
    <property type="term" value="F:ligase activity"/>
    <property type="evidence" value="ECO:0007669"/>
    <property type="project" value="UniProtKB-KW"/>
</dbReference>
<dbReference type="InterPro" id="IPR045851">
    <property type="entry name" value="AMP-bd_C_sf"/>
</dbReference>
<evidence type="ECO:0000256" key="1">
    <source>
        <dbReference type="ARBA" id="ARBA00006432"/>
    </source>
</evidence>
<keyword evidence="2 7" id="KW-0436">Ligase</keyword>
<keyword evidence="4" id="KW-0067">ATP-binding</keyword>
<dbReference type="NCBIfam" id="NF006134">
    <property type="entry name" value="PRK08279.1"/>
    <property type="match status" value="1"/>
</dbReference>
<evidence type="ECO:0000256" key="2">
    <source>
        <dbReference type="ARBA" id="ARBA00022598"/>
    </source>
</evidence>
<comment type="caution">
    <text evidence="7">The sequence shown here is derived from an EMBL/GenBank/DDBJ whole genome shotgun (WGS) entry which is preliminary data.</text>
</comment>
<dbReference type="InterPro" id="IPR025110">
    <property type="entry name" value="AMP-bd_C"/>
</dbReference>
<keyword evidence="3" id="KW-0547">Nucleotide-binding</keyword>
<dbReference type="InterPro" id="IPR020845">
    <property type="entry name" value="AMP-binding_CS"/>
</dbReference>
<dbReference type="InterPro" id="IPR000873">
    <property type="entry name" value="AMP-dep_synth/lig_dom"/>
</dbReference>
<dbReference type="Pfam" id="PF00501">
    <property type="entry name" value="AMP-binding"/>
    <property type="match status" value="1"/>
</dbReference>
<comment type="similarity">
    <text evidence="1">Belongs to the ATP-dependent AMP-binding enzyme family.</text>
</comment>
<dbReference type="Gene3D" id="3.30.300.30">
    <property type="match status" value="1"/>
</dbReference>
<dbReference type="SUPFAM" id="SSF56801">
    <property type="entry name" value="Acetyl-CoA synthetase-like"/>
    <property type="match status" value="1"/>
</dbReference>
<evidence type="ECO:0000259" key="5">
    <source>
        <dbReference type="Pfam" id="PF00501"/>
    </source>
</evidence>
<dbReference type="InterPro" id="IPR042099">
    <property type="entry name" value="ANL_N_sf"/>
</dbReference>
<dbReference type="EMBL" id="JBEPTF010000001">
    <property type="protein sequence ID" value="MET4682357.1"/>
    <property type="molecule type" value="Genomic_DNA"/>
</dbReference>
<protein>
    <submittedName>
        <fullName evidence="7">Fatty-acyl-CoA synthase</fullName>
        <ecNumber evidence="7">6.2.1.-</ecNumber>
    </submittedName>
</protein>
<evidence type="ECO:0000259" key="6">
    <source>
        <dbReference type="Pfam" id="PF13193"/>
    </source>
</evidence>
<evidence type="ECO:0000256" key="4">
    <source>
        <dbReference type="ARBA" id="ARBA00022840"/>
    </source>
</evidence>
<proteinExistence type="inferred from homology"/>
<organism evidence="7 8">
    <name type="scientific">Brevundimonas faecalis</name>
    <dbReference type="NCBI Taxonomy" id="947378"/>
    <lineage>
        <taxon>Bacteria</taxon>
        <taxon>Pseudomonadati</taxon>
        <taxon>Pseudomonadota</taxon>
        <taxon>Alphaproteobacteria</taxon>
        <taxon>Caulobacterales</taxon>
        <taxon>Caulobacteraceae</taxon>
        <taxon>Brevundimonas</taxon>
    </lineage>
</organism>
<evidence type="ECO:0000313" key="8">
    <source>
        <dbReference type="Proteomes" id="UP001549313"/>
    </source>
</evidence>
<sequence>MGLAANIRRDVRFIGGLLRVLKRVKPITLDSDVLACDDIEEAVDKFGANIAVEDEHRKLTYREFEALANRYANWAKSRNLKRSDVIALVMHNRVEYVAAWFGFSKIGVATALINNNLTGAALAHCLTISGAFNVVTDEDCWPAVEEARGLVDRNLMIWAHGLGEEHETNARRDLDNAVRSASSVRPDRSIRQGMTNRDTALFIYTSGTTGLPKAARMPHSRVRTYMRAFAGLTASTPKDALFNVLPLYHSTGGLVGVGSALLNGARMITRRRFSATNFWPDVKATGATMFVYIGELCRYLVNSPENPDEKGHKLRLAFGNGLRPDVWPEFQSRFGIKDIVEFYGSTEGNVSLFNFDGKAGAIGRVPGYLKSQLNIRLIALDPETGEPVRGSDGLCRAVPTGETGEAIGQIGNDIRHDFSGYADKKASEKKILTDVFKKGDRWFRTGDLMRQDREGYLYFMDRLGDTFRWKGENVSTAEVEQRLSEAPGVQEVIAYGVEIPGQEGRAGMVGLVLEDKFDPAAFAAYADEQLPSYARPVFVRMLKSADTTGTFKYRKVDLVADGFDPEKVDGPVWVRGGKAGYQKLTAKAREAILSGETRL</sequence>
<feature type="domain" description="AMP-dependent synthetase/ligase" evidence="5">
    <location>
        <begin position="40"/>
        <end position="389"/>
    </location>
</feature>
<accession>A0ABV2R722</accession>
<feature type="domain" description="AMP-binding enzyme C-terminal" evidence="6">
    <location>
        <begin position="478"/>
        <end position="552"/>
    </location>
</feature>
<name>A0ABV2R722_9CAUL</name>
<evidence type="ECO:0000313" key="7">
    <source>
        <dbReference type="EMBL" id="MET4682357.1"/>
    </source>
</evidence>
<dbReference type="Gene3D" id="3.40.50.12780">
    <property type="entry name" value="N-terminal domain of ligase-like"/>
    <property type="match status" value="1"/>
</dbReference>
<gene>
    <name evidence="7" type="ORF">ABIE19_000266</name>
</gene>
<evidence type="ECO:0000256" key="3">
    <source>
        <dbReference type="ARBA" id="ARBA00022741"/>
    </source>
</evidence>
<dbReference type="Proteomes" id="UP001549313">
    <property type="component" value="Unassembled WGS sequence"/>
</dbReference>
<reference evidence="7 8" key="1">
    <citation type="submission" date="2024-06" db="EMBL/GenBank/DDBJ databases">
        <title>Sorghum-associated microbial communities from plants grown in Nebraska, USA.</title>
        <authorList>
            <person name="Schachtman D."/>
        </authorList>
    </citation>
    <scope>NUCLEOTIDE SEQUENCE [LARGE SCALE GENOMIC DNA]</scope>
    <source>
        <strain evidence="7 8">2814</strain>
    </source>
</reference>
<dbReference type="PANTHER" id="PTHR43107:SF15">
    <property type="entry name" value="FATTY ACID TRANSPORT PROTEIN 3, ISOFORM A"/>
    <property type="match status" value="1"/>
</dbReference>